<dbReference type="AlphaFoldDB" id="A0A3P8HPN0"/>
<keyword evidence="2" id="KW-1185">Reference proteome</keyword>
<dbReference type="EMBL" id="UZAL01046745">
    <property type="protein sequence ID" value="VDP84464.1"/>
    <property type="molecule type" value="Genomic_DNA"/>
</dbReference>
<dbReference type="Proteomes" id="UP000269396">
    <property type="component" value="Unassembled WGS sequence"/>
</dbReference>
<proteinExistence type="predicted"/>
<evidence type="ECO:0000313" key="2">
    <source>
        <dbReference type="Proteomes" id="UP000269396"/>
    </source>
</evidence>
<name>A0A3P8HPN0_9TREM</name>
<gene>
    <name evidence="1" type="ORF">SMTD_LOCUS21246</name>
</gene>
<reference evidence="1 2" key="1">
    <citation type="submission" date="2018-11" db="EMBL/GenBank/DDBJ databases">
        <authorList>
            <consortium name="Pathogen Informatics"/>
        </authorList>
    </citation>
    <scope>NUCLEOTIDE SEQUENCE [LARGE SCALE GENOMIC DNA]</scope>
    <source>
        <strain>Denwood</strain>
        <strain evidence="2">Zambia</strain>
    </source>
</reference>
<protein>
    <submittedName>
        <fullName evidence="1">Uncharacterized protein</fullName>
    </submittedName>
</protein>
<accession>A0A3P8HPN0</accession>
<evidence type="ECO:0000313" key="1">
    <source>
        <dbReference type="EMBL" id="VDP84464.1"/>
    </source>
</evidence>
<sequence>MEKIPILKPILLHIQLSIFYRIHNRVQYLFLFQVLS</sequence>
<organism evidence="1 2">
    <name type="scientific">Schistosoma mattheei</name>
    <dbReference type="NCBI Taxonomy" id="31246"/>
    <lineage>
        <taxon>Eukaryota</taxon>
        <taxon>Metazoa</taxon>
        <taxon>Spiralia</taxon>
        <taxon>Lophotrochozoa</taxon>
        <taxon>Platyhelminthes</taxon>
        <taxon>Trematoda</taxon>
        <taxon>Digenea</taxon>
        <taxon>Strigeidida</taxon>
        <taxon>Schistosomatoidea</taxon>
        <taxon>Schistosomatidae</taxon>
        <taxon>Schistosoma</taxon>
    </lineage>
</organism>